<keyword evidence="2" id="KW-1185">Reference proteome</keyword>
<protein>
    <submittedName>
        <fullName evidence="1">Uncharacterized protein</fullName>
    </submittedName>
</protein>
<dbReference type="OrthoDB" id="7872328at2"/>
<evidence type="ECO:0000313" key="2">
    <source>
        <dbReference type="Proteomes" id="UP000228531"/>
    </source>
</evidence>
<dbReference type="RefSeq" id="WP_100368514.1">
    <property type="nucleotide sequence ID" value="NZ_PGTY01000002.1"/>
</dbReference>
<comment type="caution">
    <text evidence="1">The sequence shown here is derived from an EMBL/GenBank/DDBJ whole genome shotgun (WGS) entry which is preliminary data.</text>
</comment>
<name>A0A2M8W5J7_9RHOB</name>
<dbReference type="AlphaFoldDB" id="A0A2M8W5J7"/>
<reference evidence="1 2" key="1">
    <citation type="submission" date="2017-11" db="EMBL/GenBank/DDBJ databases">
        <title>Genomic Encyclopedia of Archaeal and Bacterial Type Strains, Phase II (KMG-II): From Individual Species to Whole Genera.</title>
        <authorList>
            <person name="Goeker M."/>
        </authorList>
    </citation>
    <scope>NUCLEOTIDE SEQUENCE [LARGE SCALE GENOMIC DNA]</scope>
    <source>
        <strain evidence="1 2">DSM 29128</strain>
    </source>
</reference>
<evidence type="ECO:0000313" key="1">
    <source>
        <dbReference type="EMBL" id="PJI86205.1"/>
    </source>
</evidence>
<organism evidence="1 2">
    <name type="scientific">Yoonia maricola</name>
    <dbReference type="NCBI Taxonomy" id="420999"/>
    <lineage>
        <taxon>Bacteria</taxon>
        <taxon>Pseudomonadati</taxon>
        <taxon>Pseudomonadota</taxon>
        <taxon>Alphaproteobacteria</taxon>
        <taxon>Rhodobacterales</taxon>
        <taxon>Paracoccaceae</taxon>
        <taxon>Yoonia</taxon>
    </lineage>
</organism>
<sequence length="162" mass="17961">MADTTPTTPPHTAASLNSILADDKLAFRKALDLYFDAQRADWLVFEKRHNLETPEGRARKKNARLAWSLCIEALRMVRDTETAHFALREAALELFETNPAFDPDVSSLTTSGLAIRAIKTGHKDLPTDIREMLREAEALTGAFAGNTALMSFRAILQHPSAI</sequence>
<proteinExistence type="predicted"/>
<gene>
    <name evidence="1" type="ORF">BC777_2571</name>
</gene>
<dbReference type="Proteomes" id="UP000228531">
    <property type="component" value="Unassembled WGS sequence"/>
</dbReference>
<dbReference type="EMBL" id="PGTY01000002">
    <property type="protein sequence ID" value="PJI86205.1"/>
    <property type="molecule type" value="Genomic_DNA"/>
</dbReference>
<accession>A0A2M8W5J7</accession>